<evidence type="ECO:0000313" key="11">
    <source>
        <dbReference type="EMBL" id="WVX66254.1"/>
    </source>
</evidence>
<evidence type="ECO:0000256" key="5">
    <source>
        <dbReference type="ARBA" id="ARBA00022694"/>
    </source>
</evidence>
<gene>
    <name evidence="11" type="ORF">Bealeia1_00430</name>
</gene>
<dbReference type="InterPro" id="IPR003442">
    <property type="entry name" value="T6A_TsaE"/>
</dbReference>
<evidence type="ECO:0000256" key="6">
    <source>
        <dbReference type="ARBA" id="ARBA00022723"/>
    </source>
</evidence>
<dbReference type="SUPFAM" id="SSF52540">
    <property type="entry name" value="P-loop containing nucleoside triphosphate hydrolases"/>
    <property type="match status" value="1"/>
</dbReference>
<dbReference type="NCBIfam" id="TIGR00150">
    <property type="entry name" value="T6A_YjeE"/>
    <property type="match status" value="1"/>
</dbReference>
<evidence type="ECO:0000256" key="4">
    <source>
        <dbReference type="ARBA" id="ARBA00022490"/>
    </source>
</evidence>
<organism evidence="11 12">
    <name type="scientific">Candidatus Bealeia paramacronuclearis</name>
    <dbReference type="NCBI Taxonomy" id="1921001"/>
    <lineage>
        <taxon>Bacteria</taxon>
        <taxon>Pseudomonadati</taxon>
        <taxon>Pseudomonadota</taxon>
        <taxon>Alphaproteobacteria</taxon>
        <taxon>Holosporales</taxon>
        <taxon>Holosporaceae</taxon>
        <taxon>Candidatus Bealeia</taxon>
    </lineage>
</organism>
<accession>A0ABZ2C5L4</accession>
<keyword evidence="8" id="KW-0067">ATP-binding</keyword>
<dbReference type="PANTHER" id="PTHR33540:SF2">
    <property type="entry name" value="TRNA THREONYLCARBAMOYLADENOSINE BIOSYNTHESIS PROTEIN TSAE"/>
    <property type="match status" value="1"/>
</dbReference>
<evidence type="ECO:0000256" key="3">
    <source>
        <dbReference type="ARBA" id="ARBA00019010"/>
    </source>
</evidence>
<keyword evidence="7" id="KW-0547">Nucleotide-binding</keyword>
<dbReference type="Pfam" id="PF02367">
    <property type="entry name" value="TsaE"/>
    <property type="match status" value="1"/>
</dbReference>
<dbReference type="RefSeq" id="WP_331255139.1">
    <property type="nucleotide sequence ID" value="NZ_CP133270.1"/>
</dbReference>
<keyword evidence="12" id="KW-1185">Reference proteome</keyword>
<reference evidence="11 12" key="1">
    <citation type="journal article" date="2024" name="Environ. Microbiol.">
        <title>Novel evolutionary insights on the interactions of the Holosporales (Alphaproteobacteria) with eukaryotic hosts from comparative genomics.</title>
        <authorList>
            <person name="Giovannini M."/>
            <person name="Petroni G."/>
            <person name="Castelli M."/>
        </authorList>
    </citation>
    <scope>NUCLEOTIDE SEQUENCE [LARGE SCALE GENOMIC DNA]</scope>
    <source>
        <strain evidence="11 12">US_Bl 15I1</strain>
    </source>
</reference>
<name>A0ABZ2C5L4_9PROT</name>
<dbReference type="EMBL" id="CP133270">
    <property type="protein sequence ID" value="WVX66254.1"/>
    <property type="molecule type" value="Genomic_DNA"/>
</dbReference>
<comment type="similarity">
    <text evidence="2">Belongs to the TsaE family.</text>
</comment>
<evidence type="ECO:0000256" key="10">
    <source>
        <dbReference type="ARBA" id="ARBA00032441"/>
    </source>
</evidence>
<evidence type="ECO:0000256" key="9">
    <source>
        <dbReference type="ARBA" id="ARBA00022842"/>
    </source>
</evidence>
<keyword evidence="5" id="KW-0819">tRNA processing</keyword>
<evidence type="ECO:0000313" key="12">
    <source>
        <dbReference type="Proteomes" id="UP001330434"/>
    </source>
</evidence>
<proteinExistence type="inferred from homology"/>
<dbReference type="Gene3D" id="3.40.50.300">
    <property type="entry name" value="P-loop containing nucleotide triphosphate hydrolases"/>
    <property type="match status" value="1"/>
</dbReference>
<evidence type="ECO:0000256" key="7">
    <source>
        <dbReference type="ARBA" id="ARBA00022741"/>
    </source>
</evidence>
<dbReference type="PANTHER" id="PTHR33540">
    <property type="entry name" value="TRNA THREONYLCARBAMOYLADENOSINE BIOSYNTHESIS PROTEIN TSAE"/>
    <property type="match status" value="1"/>
</dbReference>
<evidence type="ECO:0000256" key="1">
    <source>
        <dbReference type="ARBA" id="ARBA00004496"/>
    </source>
</evidence>
<dbReference type="Proteomes" id="UP001330434">
    <property type="component" value="Chromosome"/>
</dbReference>
<evidence type="ECO:0000256" key="2">
    <source>
        <dbReference type="ARBA" id="ARBA00007599"/>
    </source>
</evidence>
<dbReference type="InterPro" id="IPR027417">
    <property type="entry name" value="P-loop_NTPase"/>
</dbReference>
<keyword evidence="6" id="KW-0479">Metal-binding</keyword>
<evidence type="ECO:0000256" key="8">
    <source>
        <dbReference type="ARBA" id="ARBA00022840"/>
    </source>
</evidence>
<keyword evidence="4" id="KW-0963">Cytoplasm</keyword>
<sequence>MIINLTTENETENLAKALAECAHVGEVILLFGDLGVGKSTFARAFIRALTSENEDVPSPTFTLVQTYTALRFPLWHFDLYRLESPEEIWELGLEEISEGVALIEWPEKMGHHIPKESLHLTFEYGEKEGERRLQIEAPLSWHKRIETLTQT</sequence>
<comment type="subcellular location">
    <subcellularLocation>
        <location evidence="1">Cytoplasm</location>
    </subcellularLocation>
</comment>
<protein>
    <recommendedName>
        <fullName evidence="3">tRNA threonylcarbamoyladenosine biosynthesis protein TsaE</fullName>
    </recommendedName>
    <alternativeName>
        <fullName evidence="10">t(6)A37 threonylcarbamoyladenosine biosynthesis protein TsaE</fullName>
    </alternativeName>
</protein>
<keyword evidence="9" id="KW-0460">Magnesium</keyword>